<gene>
    <name evidence="8" type="ORF">DLAC_06888</name>
</gene>
<evidence type="ECO:0000256" key="3">
    <source>
        <dbReference type="ARBA" id="ARBA00022448"/>
    </source>
</evidence>
<evidence type="ECO:0000256" key="7">
    <source>
        <dbReference type="SAM" id="Phobius"/>
    </source>
</evidence>
<keyword evidence="5 7" id="KW-1133">Transmembrane helix</keyword>
<feature type="transmembrane region" description="Helical" evidence="7">
    <location>
        <begin position="327"/>
        <end position="346"/>
    </location>
</feature>
<keyword evidence="3" id="KW-0813">Transport</keyword>
<feature type="transmembrane region" description="Helical" evidence="7">
    <location>
        <begin position="105"/>
        <end position="124"/>
    </location>
</feature>
<feature type="transmembrane region" description="Helical" evidence="7">
    <location>
        <begin position="303"/>
        <end position="320"/>
    </location>
</feature>
<dbReference type="InterPro" id="IPR011701">
    <property type="entry name" value="MFS"/>
</dbReference>
<evidence type="ECO:0000256" key="4">
    <source>
        <dbReference type="ARBA" id="ARBA00022692"/>
    </source>
</evidence>
<feature type="transmembrane region" description="Helical" evidence="7">
    <location>
        <begin position="166"/>
        <end position="185"/>
    </location>
</feature>
<dbReference type="Proteomes" id="UP000076078">
    <property type="component" value="Unassembled WGS sequence"/>
</dbReference>
<accession>A0A151ZDM3</accession>
<dbReference type="PANTHER" id="PTHR20772:SF2">
    <property type="entry name" value="PROTEIN FMP42"/>
    <property type="match status" value="1"/>
</dbReference>
<comment type="caution">
    <text evidence="8">The sequence shown here is derived from an EMBL/GenBank/DDBJ whole genome shotgun (WGS) entry which is preliminary data.</text>
</comment>
<feature type="transmembrane region" description="Helical" evidence="7">
    <location>
        <begin position="263"/>
        <end position="283"/>
    </location>
</feature>
<dbReference type="InterPro" id="IPR052599">
    <property type="entry name" value="SLC43A_AATransporter"/>
</dbReference>
<feature type="transmembrane region" description="Helical" evidence="7">
    <location>
        <begin position="384"/>
        <end position="405"/>
    </location>
</feature>
<dbReference type="Pfam" id="PF07690">
    <property type="entry name" value="MFS_1"/>
    <property type="match status" value="1"/>
</dbReference>
<feature type="transmembrane region" description="Helical" evidence="7">
    <location>
        <begin position="197"/>
        <end position="215"/>
    </location>
</feature>
<organism evidence="8 9">
    <name type="scientific">Tieghemostelium lacteum</name>
    <name type="common">Slime mold</name>
    <name type="synonym">Dictyostelium lacteum</name>
    <dbReference type="NCBI Taxonomy" id="361077"/>
    <lineage>
        <taxon>Eukaryota</taxon>
        <taxon>Amoebozoa</taxon>
        <taxon>Evosea</taxon>
        <taxon>Eumycetozoa</taxon>
        <taxon>Dictyostelia</taxon>
        <taxon>Dictyosteliales</taxon>
        <taxon>Raperosteliaceae</taxon>
        <taxon>Tieghemostelium</taxon>
    </lineage>
</organism>
<dbReference type="GO" id="GO:0022857">
    <property type="term" value="F:transmembrane transporter activity"/>
    <property type="evidence" value="ECO:0007669"/>
    <property type="project" value="InterPro"/>
</dbReference>
<comment type="similarity">
    <text evidence="2">Belongs to the SLC43A transporter (TC 2.A.1.44) family.</text>
</comment>
<evidence type="ECO:0008006" key="10">
    <source>
        <dbReference type="Google" id="ProtNLM"/>
    </source>
</evidence>
<dbReference type="PANTHER" id="PTHR20772">
    <property type="entry name" value="PROTEIN FMP42"/>
    <property type="match status" value="1"/>
</dbReference>
<protein>
    <recommendedName>
        <fullName evidence="10">Major facilitator superfamily (MFS) profile domain-containing protein</fullName>
    </recommendedName>
</protein>
<evidence type="ECO:0000256" key="5">
    <source>
        <dbReference type="ARBA" id="ARBA00022989"/>
    </source>
</evidence>
<dbReference type="EMBL" id="LODT01000031">
    <property type="protein sequence ID" value="KYQ92053.1"/>
    <property type="molecule type" value="Genomic_DNA"/>
</dbReference>
<feature type="transmembrane region" description="Helical" evidence="7">
    <location>
        <begin position="130"/>
        <end position="154"/>
    </location>
</feature>
<dbReference type="STRING" id="361077.A0A151ZDM3"/>
<feature type="transmembrane region" description="Helical" evidence="7">
    <location>
        <begin position="411"/>
        <end position="429"/>
    </location>
</feature>
<keyword evidence="9" id="KW-1185">Reference proteome</keyword>
<dbReference type="SUPFAM" id="SSF103473">
    <property type="entry name" value="MFS general substrate transporter"/>
    <property type="match status" value="1"/>
</dbReference>
<feature type="transmembrane region" description="Helical" evidence="7">
    <location>
        <begin position="25"/>
        <end position="45"/>
    </location>
</feature>
<dbReference type="InParanoid" id="A0A151ZDM3"/>
<evidence type="ECO:0000256" key="1">
    <source>
        <dbReference type="ARBA" id="ARBA00004141"/>
    </source>
</evidence>
<feature type="transmembrane region" description="Helical" evidence="7">
    <location>
        <begin position="78"/>
        <end position="98"/>
    </location>
</feature>
<dbReference type="GO" id="GO:0016020">
    <property type="term" value="C:membrane"/>
    <property type="evidence" value="ECO:0007669"/>
    <property type="project" value="UniProtKB-SubCell"/>
</dbReference>
<dbReference type="Gene3D" id="1.20.1250.20">
    <property type="entry name" value="MFS general substrate transporter like domains"/>
    <property type="match status" value="1"/>
</dbReference>
<feature type="transmembrane region" description="Helical" evidence="7">
    <location>
        <begin position="352"/>
        <end position="372"/>
    </location>
</feature>
<proteinExistence type="inferred from homology"/>
<evidence type="ECO:0000256" key="6">
    <source>
        <dbReference type="ARBA" id="ARBA00023136"/>
    </source>
</evidence>
<sequence length="451" mass="51840">MEEVPKQPKVPPTVDLSIYNGNKRYLLLFLAEIQMLMISGIVFGWEPLQDAMIQQNVFLDLCSKGETSCKAQSLRLNLVYTIGTFTATGSAFVSGYIFDKKGPIWTNIIAFVLMVLGCIVWYVAQYINDNLYILSFALIGTGGPACQVSLLHIANLFPKIQSSISSSFSGMFVGSSFIFKVFSIIAERYHIDIPVIFMYYIAINILLFVPTFFMMDSKPYLPMEEINRLHAISNDNQSINNQHEHQNQNHQNLKEKSAIQQMLSWQFILLCLFMSFNSLHEIFYIGIVNTLFTDQFYIDFFNYSWYCGLFMVPIVGYIMLKSNIYLNSIYVISAGFLFGIVALIPVTKLQPVGFILVSLQNVYLWAFFFVYLSEVFGYNNYGKLMGLSSIVTALIGLLEYLLVYLTLNVLTFFWLNLILTLSKIPLYYFSYKLWKTYKNPKDYLPLNQNDN</sequence>
<dbReference type="InterPro" id="IPR036259">
    <property type="entry name" value="MFS_trans_sf"/>
</dbReference>
<reference evidence="8 9" key="1">
    <citation type="submission" date="2015-12" db="EMBL/GenBank/DDBJ databases">
        <title>Dictyostelia acquired genes for synthesis and detection of signals that induce cell-type specialization by lateral gene transfer from prokaryotes.</title>
        <authorList>
            <person name="Gloeckner G."/>
            <person name="Schaap P."/>
        </authorList>
    </citation>
    <scope>NUCLEOTIDE SEQUENCE [LARGE SCALE GENOMIC DNA]</scope>
    <source>
        <strain evidence="8 9">TK</strain>
    </source>
</reference>
<comment type="subcellular location">
    <subcellularLocation>
        <location evidence="1">Membrane</location>
        <topology evidence="1">Multi-pass membrane protein</topology>
    </subcellularLocation>
</comment>
<dbReference type="OrthoDB" id="330047at2759"/>
<keyword evidence="4 7" id="KW-0812">Transmembrane</keyword>
<evidence type="ECO:0000313" key="8">
    <source>
        <dbReference type="EMBL" id="KYQ92053.1"/>
    </source>
</evidence>
<evidence type="ECO:0000256" key="2">
    <source>
        <dbReference type="ARBA" id="ARBA00006595"/>
    </source>
</evidence>
<dbReference type="AlphaFoldDB" id="A0A151ZDM3"/>
<name>A0A151ZDM3_TIELA</name>
<evidence type="ECO:0000313" key="9">
    <source>
        <dbReference type="Proteomes" id="UP000076078"/>
    </source>
</evidence>
<keyword evidence="6 7" id="KW-0472">Membrane</keyword>
<dbReference type="OMA" id="CNILQQV"/>